<organism evidence="1 2">
    <name type="scientific">Qipengyuania profundimaris</name>
    <dbReference type="NCBI Taxonomy" id="3067652"/>
    <lineage>
        <taxon>Bacteria</taxon>
        <taxon>Pseudomonadati</taxon>
        <taxon>Pseudomonadota</taxon>
        <taxon>Alphaproteobacteria</taxon>
        <taxon>Sphingomonadales</taxon>
        <taxon>Erythrobacteraceae</taxon>
        <taxon>Qipengyuania</taxon>
    </lineage>
</organism>
<gene>
    <name evidence="1" type="ORF">Q9K02_07545</name>
</gene>
<protein>
    <recommendedName>
        <fullName evidence="3">STAS/SEC14 domain-containing protein</fullName>
    </recommendedName>
</protein>
<proteinExistence type="predicted"/>
<evidence type="ECO:0000313" key="2">
    <source>
        <dbReference type="Proteomes" id="UP001240639"/>
    </source>
</evidence>
<reference evidence="1 2" key="1">
    <citation type="submission" date="2023-08" db="EMBL/GenBank/DDBJ databases">
        <title>genomic of G39.</title>
        <authorList>
            <person name="Wang Y."/>
        </authorList>
    </citation>
    <scope>NUCLEOTIDE SEQUENCE [LARGE SCALE GENOMIC DNA]</scope>
    <source>
        <strain evidence="1 2">G39</strain>
    </source>
</reference>
<comment type="caution">
    <text evidence="1">The sequence shown here is derived from an EMBL/GenBank/DDBJ whole genome shotgun (WGS) entry which is preliminary data.</text>
</comment>
<dbReference type="EMBL" id="JAVAIM010000001">
    <property type="protein sequence ID" value="MDP4574990.1"/>
    <property type="molecule type" value="Genomic_DNA"/>
</dbReference>
<evidence type="ECO:0008006" key="3">
    <source>
        <dbReference type="Google" id="ProtNLM"/>
    </source>
</evidence>
<dbReference type="RefSeq" id="WP_305932341.1">
    <property type="nucleotide sequence ID" value="NZ_JAVAIM010000001.1"/>
</dbReference>
<dbReference type="Proteomes" id="UP001240639">
    <property type="component" value="Unassembled WGS sequence"/>
</dbReference>
<accession>A0ABT9HPB5</accession>
<evidence type="ECO:0000313" key="1">
    <source>
        <dbReference type="EMBL" id="MDP4574990.1"/>
    </source>
</evidence>
<sequence>MPQDRETAEKIGDYLRTAKQFGLNRTAIYGAPVLMRMQYKRVAPDVIVEFFDTKAEALQWLRADR</sequence>
<keyword evidence="2" id="KW-1185">Reference proteome</keyword>
<name>A0ABT9HPB5_9SPHN</name>